<feature type="compositionally biased region" description="Basic and acidic residues" evidence="1">
    <location>
        <begin position="243"/>
        <end position="257"/>
    </location>
</feature>
<evidence type="ECO:0000313" key="4">
    <source>
        <dbReference type="Proteomes" id="UP000686327"/>
    </source>
</evidence>
<keyword evidence="4" id="KW-1185">Reference proteome</keyword>
<dbReference type="RefSeq" id="WP_216375760.1">
    <property type="nucleotide sequence ID" value="NZ_JAGRYT010000022.1"/>
</dbReference>
<proteinExistence type="predicted"/>
<dbReference type="EMBL" id="JAGRYU010000019">
    <property type="protein sequence ID" value="MBU4682537.1"/>
    <property type="molecule type" value="Genomic_DNA"/>
</dbReference>
<sequence>MARIRTIKPEFWTDEDMAEVSEAACLLAIGLLNYADDEGYFNANPKLIKAAVFPIRETYSPITVLLRELSNHGYLSMFSTQDGKHFGLINNFAKHQVINKPKDSKIKSLHLIPYEYGTDTESVPPGKDQGSGKGKDKPLSSAGARESVSPGPAAANSIIDNRPPSPGGSGITGKFTLYQGWRPDDDFLLKAAQWGCVMTEPPPETALAEFVTYWQAEGKAFHHVQWEQKFAQALKRNQGRNKPTGDKRDETNIRADGYRGPWRGDAVEDSIAAMAEQLRANGRSEPEIRSILGRNDRDLLGQVEGKERQGAVITLEPGDFSAH</sequence>
<feature type="domain" description="DnaT DNA-binding" evidence="2">
    <location>
        <begin position="175"/>
        <end position="242"/>
    </location>
</feature>
<feature type="region of interest" description="Disordered" evidence="1">
    <location>
        <begin position="238"/>
        <end position="260"/>
    </location>
</feature>
<gene>
    <name evidence="3" type="ORF">KC222_10975</name>
</gene>
<evidence type="ECO:0000313" key="3">
    <source>
        <dbReference type="EMBL" id="MBU4682537.1"/>
    </source>
</evidence>
<accession>A0ABS6DH56</accession>
<protein>
    <recommendedName>
        <fullName evidence="2">DnaT DNA-binding domain-containing protein</fullName>
    </recommendedName>
</protein>
<evidence type="ECO:0000259" key="2">
    <source>
        <dbReference type="Pfam" id="PF17948"/>
    </source>
</evidence>
<name>A0ABS6DH56_9ENTR</name>
<feature type="region of interest" description="Disordered" evidence="1">
    <location>
        <begin position="117"/>
        <end position="171"/>
    </location>
</feature>
<reference evidence="4" key="1">
    <citation type="submission" date="2023-07" db="EMBL/GenBank/DDBJ databases">
        <title>Cedecea davisae an AmpC producer and its therapeutic implications.</title>
        <authorList>
            <person name="Notter J."/>
        </authorList>
    </citation>
    <scope>NUCLEOTIDE SEQUENCE [LARGE SCALE GENOMIC DNA]</scope>
    <source>
        <strain evidence="4">1</strain>
    </source>
</reference>
<evidence type="ECO:0000256" key="1">
    <source>
        <dbReference type="SAM" id="MobiDB-lite"/>
    </source>
</evidence>
<dbReference type="InterPro" id="IPR040480">
    <property type="entry name" value="DnaT_DNA_bind"/>
</dbReference>
<organism evidence="3 4">
    <name type="scientific">Cedecea davisae</name>
    <dbReference type="NCBI Taxonomy" id="158484"/>
    <lineage>
        <taxon>Bacteria</taxon>
        <taxon>Pseudomonadati</taxon>
        <taxon>Pseudomonadota</taxon>
        <taxon>Gammaproteobacteria</taxon>
        <taxon>Enterobacterales</taxon>
        <taxon>Enterobacteriaceae</taxon>
        <taxon>Cedecea</taxon>
    </lineage>
</organism>
<comment type="caution">
    <text evidence="3">The sequence shown here is derived from an EMBL/GenBank/DDBJ whole genome shotgun (WGS) entry which is preliminary data.</text>
</comment>
<dbReference type="Proteomes" id="UP000686327">
    <property type="component" value="Unassembled WGS sequence"/>
</dbReference>
<dbReference type="Pfam" id="PF17948">
    <property type="entry name" value="DnaT"/>
    <property type="match status" value="1"/>
</dbReference>